<dbReference type="PANTHER" id="PTHR21600">
    <property type="entry name" value="MITOCHONDRIAL RNA PSEUDOURIDINE SYNTHASE"/>
    <property type="match status" value="1"/>
</dbReference>
<evidence type="ECO:0000256" key="1">
    <source>
        <dbReference type="ARBA" id="ARBA00000073"/>
    </source>
</evidence>
<organism evidence="8 9">
    <name type="scientific">Cuneatibacter caecimuris</name>
    <dbReference type="NCBI Taxonomy" id="1796618"/>
    <lineage>
        <taxon>Bacteria</taxon>
        <taxon>Bacillati</taxon>
        <taxon>Bacillota</taxon>
        <taxon>Clostridia</taxon>
        <taxon>Lachnospirales</taxon>
        <taxon>Lachnospiraceae</taxon>
        <taxon>Cuneatibacter</taxon>
    </lineage>
</organism>
<accession>A0A4Q7NZS6</accession>
<dbReference type="InterPro" id="IPR006145">
    <property type="entry name" value="PsdUridine_synth_RsuA/RluA"/>
</dbReference>
<dbReference type="EMBL" id="SGXF01000006">
    <property type="protein sequence ID" value="RZS92905.1"/>
    <property type="molecule type" value="Genomic_DNA"/>
</dbReference>
<evidence type="ECO:0000313" key="9">
    <source>
        <dbReference type="Proteomes" id="UP000292927"/>
    </source>
</evidence>
<evidence type="ECO:0000256" key="4">
    <source>
        <dbReference type="ARBA" id="ARBA00031870"/>
    </source>
</evidence>
<dbReference type="CDD" id="cd02869">
    <property type="entry name" value="PseudoU_synth_RluA_like"/>
    <property type="match status" value="1"/>
</dbReference>
<dbReference type="InterPro" id="IPR020103">
    <property type="entry name" value="PsdUridine_synth_cat_dom_sf"/>
</dbReference>
<dbReference type="GO" id="GO:0000455">
    <property type="term" value="P:enzyme-directed rRNA pseudouridine synthesis"/>
    <property type="evidence" value="ECO:0007669"/>
    <property type="project" value="UniProtKB-ARBA"/>
</dbReference>
<dbReference type="PROSITE" id="PS50889">
    <property type="entry name" value="S4"/>
    <property type="match status" value="1"/>
</dbReference>
<dbReference type="GO" id="GO:0003723">
    <property type="term" value="F:RNA binding"/>
    <property type="evidence" value="ECO:0007669"/>
    <property type="project" value="UniProtKB-KW"/>
</dbReference>
<keyword evidence="6" id="KW-0694">RNA-binding</keyword>
<evidence type="ECO:0000259" key="7">
    <source>
        <dbReference type="SMART" id="SM00363"/>
    </source>
</evidence>
<name>A0A4Q7NZS6_9FIRM</name>
<dbReference type="InterPro" id="IPR036986">
    <property type="entry name" value="S4_RNA-bd_sf"/>
</dbReference>
<evidence type="ECO:0000313" key="8">
    <source>
        <dbReference type="EMBL" id="RZS92905.1"/>
    </source>
</evidence>
<dbReference type="CDD" id="cd00165">
    <property type="entry name" value="S4"/>
    <property type="match status" value="1"/>
</dbReference>
<sequence>MQELKAGRNEAGQRLDKLLAKYLPKAPKSFYYKMLRKKNITLNGRKAAGNEIMKEGDLIRLFLSEETIEKFSGHPEQIPGRLPDKWRPQVIFETRDALFLNKPAGLLSQKASPEDISAVDYLLDYLLSSGGLKPEELKSFRPGICNRLDRNTSGLLAAGKSLAGLQELNKMFHDRTMEKYYLALVAGEMRQGRRVRGWLVKDETGNQVRILDQAAEGTAMIDTAYEPLKAGRGCTLLKVELITGRSHQIRAHLAYLGHPIIGDTKYGREQINRSYREKYGLRFQLLHSWQMKLPELSGVLSELSGKCLEAPLPGHWKPVLDGAGIHFPPGME</sequence>
<evidence type="ECO:0000256" key="6">
    <source>
        <dbReference type="PROSITE-ProRule" id="PRU00182"/>
    </source>
</evidence>
<dbReference type="OrthoDB" id="9807829at2"/>
<comment type="similarity">
    <text evidence="2">Belongs to the pseudouridine synthase RluA family.</text>
</comment>
<comment type="caution">
    <text evidence="8">The sequence shown here is derived from an EMBL/GenBank/DDBJ whole genome shotgun (WGS) entry which is preliminary data.</text>
</comment>
<gene>
    <name evidence="8" type="ORF">EV209_2648</name>
</gene>
<reference evidence="8 9" key="1">
    <citation type="submission" date="2019-02" db="EMBL/GenBank/DDBJ databases">
        <title>Genomic Encyclopedia of Type Strains, Phase IV (KMG-IV): sequencing the most valuable type-strain genomes for metagenomic binning, comparative biology and taxonomic classification.</title>
        <authorList>
            <person name="Goeker M."/>
        </authorList>
    </citation>
    <scope>NUCLEOTIDE SEQUENCE [LARGE SCALE GENOMIC DNA]</scope>
    <source>
        <strain evidence="8 9">DSM 29486</strain>
    </source>
</reference>
<protein>
    <recommendedName>
        <fullName evidence="4">RNA pseudouridylate synthase</fullName>
    </recommendedName>
    <alternativeName>
        <fullName evidence="5">RNA-uridine isomerase</fullName>
    </alternativeName>
</protein>
<keyword evidence="9" id="KW-1185">Reference proteome</keyword>
<dbReference type="AlphaFoldDB" id="A0A4Q7NZS6"/>
<dbReference type="SMART" id="SM00363">
    <property type="entry name" value="S4"/>
    <property type="match status" value="1"/>
</dbReference>
<dbReference type="SUPFAM" id="SSF55120">
    <property type="entry name" value="Pseudouridine synthase"/>
    <property type="match status" value="1"/>
</dbReference>
<dbReference type="Pfam" id="PF00849">
    <property type="entry name" value="PseudoU_synth_2"/>
    <property type="match status" value="1"/>
</dbReference>
<dbReference type="Gene3D" id="3.10.290.10">
    <property type="entry name" value="RNA-binding S4 domain"/>
    <property type="match status" value="1"/>
</dbReference>
<feature type="domain" description="RNA-binding S4" evidence="7">
    <location>
        <begin position="13"/>
        <end position="73"/>
    </location>
</feature>
<proteinExistence type="inferred from homology"/>
<dbReference type="GO" id="GO:0120159">
    <property type="term" value="F:rRNA pseudouridine synthase activity"/>
    <property type="evidence" value="ECO:0007669"/>
    <property type="project" value="UniProtKB-ARBA"/>
</dbReference>
<dbReference type="RefSeq" id="WP_130435907.1">
    <property type="nucleotide sequence ID" value="NZ_SGXF01000006.1"/>
</dbReference>
<evidence type="ECO:0000256" key="3">
    <source>
        <dbReference type="ARBA" id="ARBA00023235"/>
    </source>
</evidence>
<keyword evidence="3" id="KW-0413">Isomerase</keyword>
<evidence type="ECO:0000256" key="2">
    <source>
        <dbReference type="ARBA" id="ARBA00010876"/>
    </source>
</evidence>
<comment type="catalytic activity">
    <reaction evidence="1">
        <text>a uridine in RNA = a pseudouridine in RNA</text>
        <dbReference type="Rhea" id="RHEA:48348"/>
        <dbReference type="Rhea" id="RHEA-COMP:12068"/>
        <dbReference type="Rhea" id="RHEA-COMP:12069"/>
        <dbReference type="ChEBI" id="CHEBI:65314"/>
        <dbReference type="ChEBI" id="CHEBI:65315"/>
    </reaction>
</comment>
<dbReference type="PANTHER" id="PTHR21600:SF83">
    <property type="entry name" value="PSEUDOURIDYLATE SYNTHASE RPUSD4, MITOCHONDRIAL"/>
    <property type="match status" value="1"/>
</dbReference>
<dbReference type="InterPro" id="IPR002942">
    <property type="entry name" value="S4_RNA-bd"/>
</dbReference>
<dbReference type="Gene3D" id="3.30.2350.10">
    <property type="entry name" value="Pseudouridine synthase"/>
    <property type="match status" value="1"/>
</dbReference>
<dbReference type="InterPro" id="IPR050188">
    <property type="entry name" value="RluA_PseudoU_synthase"/>
</dbReference>
<dbReference type="Proteomes" id="UP000292927">
    <property type="component" value="Unassembled WGS sequence"/>
</dbReference>
<evidence type="ECO:0000256" key="5">
    <source>
        <dbReference type="ARBA" id="ARBA00033164"/>
    </source>
</evidence>